<feature type="domain" description="TonB-dependent receptor plug" evidence="7">
    <location>
        <begin position="133"/>
        <end position="230"/>
    </location>
</feature>
<comment type="similarity">
    <text evidence="4">Belongs to the TonB-dependent receptor family.</text>
</comment>
<protein>
    <submittedName>
        <fullName evidence="8">TonB-dependent receptor</fullName>
    </submittedName>
</protein>
<dbReference type="InterPro" id="IPR008969">
    <property type="entry name" value="CarboxyPept-like_regulatory"/>
</dbReference>
<dbReference type="InterPro" id="IPR000531">
    <property type="entry name" value="Beta-barrel_TonB"/>
</dbReference>
<evidence type="ECO:0000256" key="5">
    <source>
        <dbReference type="SAM" id="SignalP"/>
    </source>
</evidence>
<dbReference type="Gene3D" id="2.60.40.1120">
    <property type="entry name" value="Carboxypeptidase-like, regulatory domain"/>
    <property type="match status" value="1"/>
</dbReference>
<dbReference type="SUPFAM" id="SSF49464">
    <property type="entry name" value="Carboxypeptidase regulatory domain-like"/>
    <property type="match status" value="1"/>
</dbReference>
<dbReference type="Pfam" id="PF00593">
    <property type="entry name" value="TonB_dep_Rec_b-barrel"/>
    <property type="match status" value="1"/>
</dbReference>
<evidence type="ECO:0000256" key="3">
    <source>
        <dbReference type="ARBA" id="ARBA00023237"/>
    </source>
</evidence>
<keyword evidence="3" id="KW-0998">Cell outer membrane</keyword>
<reference evidence="8 9" key="1">
    <citation type="submission" date="2016-11" db="EMBL/GenBank/DDBJ databases">
        <title>Whole genomes of Flavobacteriaceae.</title>
        <authorList>
            <person name="Stine C."/>
            <person name="Li C."/>
            <person name="Tadesse D."/>
        </authorList>
    </citation>
    <scope>NUCLEOTIDE SEQUENCE [LARGE SCALE GENOMIC DNA]</scope>
    <source>
        <strain evidence="8 9">DSM 15937</strain>
    </source>
</reference>
<keyword evidence="4" id="KW-0798">TonB box</keyword>
<organism evidence="8 9">
    <name type="scientific">Flavobacterium frigidimaris</name>
    <dbReference type="NCBI Taxonomy" id="262320"/>
    <lineage>
        <taxon>Bacteria</taxon>
        <taxon>Pseudomonadati</taxon>
        <taxon>Bacteroidota</taxon>
        <taxon>Flavobacteriia</taxon>
        <taxon>Flavobacteriales</taxon>
        <taxon>Flavobacteriaceae</taxon>
        <taxon>Flavobacterium</taxon>
    </lineage>
</organism>
<feature type="signal peptide" evidence="5">
    <location>
        <begin position="1"/>
        <end position="20"/>
    </location>
</feature>
<dbReference type="RefSeq" id="WP_074660895.1">
    <property type="nucleotide sequence ID" value="NZ_MUGV01000001.1"/>
</dbReference>
<evidence type="ECO:0000313" key="8">
    <source>
        <dbReference type="EMBL" id="OXA82490.1"/>
    </source>
</evidence>
<dbReference type="Proteomes" id="UP000198382">
    <property type="component" value="Unassembled WGS sequence"/>
</dbReference>
<dbReference type="InterPro" id="IPR036942">
    <property type="entry name" value="Beta-barrel_TonB_sf"/>
</dbReference>
<name>A0ABX4BVY9_FLAFR</name>
<keyword evidence="9" id="KW-1185">Reference proteome</keyword>
<comment type="caution">
    <text evidence="8">The sequence shown here is derived from an EMBL/GenBank/DDBJ whole genome shotgun (WGS) entry which is preliminary data.</text>
</comment>
<dbReference type="Gene3D" id="2.170.130.10">
    <property type="entry name" value="TonB-dependent receptor, plug domain"/>
    <property type="match status" value="1"/>
</dbReference>
<dbReference type="PANTHER" id="PTHR40980">
    <property type="entry name" value="PLUG DOMAIN-CONTAINING PROTEIN"/>
    <property type="match status" value="1"/>
</dbReference>
<dbReference type="InterPro" id="IPR037066">
    <property type="entry name" value="Plug_dom_sf"/>
</dbReference>
<keyword evidence="5" id="KW-0732">Signal</keyword>
<evidence type="ECO:0000256" key="4">
    <source>
        <dbReference type="RuleBase" id="RU003357"/>
    </source>
</evidence>
<proteinExistence type="inferred from homology"/>
<keyword evidence="8" id="KW-0675">Receptor</keyword>
<dbReference type="InterPro" id="IPR012910">
    <property type="entry name" value="Plug_dom"/>
</dbReference>
<dbReference type="SUPFAM" id="SSF56935">
    <property type="entry name" value="Porins"/>
    <property type="match status" value="1"/>
</dbReference>
<feature type="chain" id="PRO_5047544924" evidence="5">
    <location>
        <begin position="21"/>
        <end position="939"/>
    </location>
</feature>
<evidence type="ECO:0000259" key="7">
    <source>
        <dbReference type="Pfam" id="PF07715"/>
    </source>
</evidence>
<keyword evidence="2 4" id="KW-0472">Membrane</keyword>
<feature type="domain" description="TonB-dependent receptor-like beta-barrel" evidence="6">
    <location>
        <begin position="417"/>
        <end position="898"/>
    </location>
</feature>
<dbReference type="Pfam" id="PF13715">
    <property type="entry name" value="CarbopepD_reg_2"/>
    <property type="match status" value="1"/>
</dbReference>
<evidence type="ECO:0000259" key="6">
    <source>
        <dbReference type="Pfam" id="PF00593"/>
    </source>
</evidence>
<gene>
    <name evidence="8" type="ORF">B0A65_00370</name>
</gene>
<sequence length="939" mass="103474">MKFNLKFLIITLFICTISIAQNKGTISGVLTDKEMNNEVLPFANVLIKGTNISANTDIDGKYSINVNPGTYTIIFSFVGYESVEKPVTVKSNETVTVNQVLSSGGYTLNDVVVKSASTNREKETALLLDQKNAVVIKQSIGAQEMSRKGVSDVEEGLTKITGISKVGSRGLFVRGLEDRYNNLLINELAAPSNNPFSKIVPLDLFPTNIVGVIDVYKTFNPNIYGDFAGGTFNIQTSKASKSVTKLNLGFGYTTGNSFKDFLLSSDADTAAGFFGFNGKDRELPSFLGPNASKTAFTNDQALSSVSGDKGFNASKNKSPLNSSLNLLHSEKFDLSNERSFSYLLSINYDNNYAIREGVDRTLDIQTTGSKYVNNFVTTDYRFKTTTSALVGLNYNANRFKLAFNTLYIKTTLNSIRDQFGQAGGTAIQNTLIRTNQLDKSDYLNFQLLGEYNLTEDKNQTIKAGVSYADTKFEQPDRKFFTGQKTGEDEINTSYGGNNFLRQYLTVDGNSFLSAMAEYNLKFGKDGKQNKLTVGYNGNTSGMESSYRFVSSRGGLFTSSINNINDHIISDLQANNGTSFEENSNSTWKVKLTETANAGYTNLLLKFGEKYELNAGVRVESTTKETKYRGLGSFDSPFRVSTYDNLYVLPSLNVKYLMNEKSNLRFAASKTYTKPVIMESFPISYQNADGTSVQGNSLLKNSDNYNADLKYELFPSAKEMFAVGAFAKYLDNPIERTFVSNATTGTVTTFLNSDNATLFGLEAEFLFGLNRISEDLSAFSFGLNGTLMATKVNVSPTYASADEDGVVTINPSIETHKGSRDLQGASNWLVNSDLKYEFNLGKDWTNTMSLVYGVFGKRIYAVGTNGQDHTYELPVSQLDLVWASKISEHFDVKFTADNLLNPARRLEFGNEGTIKVAEESLLAQSYKKGVGFSVKLGYTF</sequence>
<accession>A0ABX4BVY9</accession>
<dbReference type="PANTHER" id="PTHR40980:SF5">
    <property type="entry name" value="TONB-DEPENDENT RECEPTOR"/>
    <property type="match status" value="1"/>
</dbReference>
<dbReference type="Pfam" id="PF07715">
    <property type="entry name" value="Plug"/>
    <property type="match status" value="1"/>
</dbReference>
<comment type="subcellular location">
    <subcellularLocation>
        <location evidence="1 4">Cell outer membrane</location>
    </subcellularLocation>
</comment>
<dbReference type="EMBL" id="MUGV01000001">
    <property type="protein sequence ID" value="OXA82490.1"/>
    <property type="molecule type" value="Genomic_DNA"/>
</dbReference>
<evidence type="ECO:0000313" key="9">
    <source>
        <dbReference type="Proteomes" id="UP000198382"/>
    </source>
</evidence>
<dbReference type="Gene3D" id="2.40.170.20">
    <property type="entry name" value="TonB-dependent receptor, beta-barrel domain"/>
    <property type="match status" value="1"/>
</dbReference>
<evidence type="ECO:0000256" key="2">
    <source>
        <dbReference type="ARBA" id="ARBA00023136"/>
    </source>
</evidence>
<evidence type="ECO:0000256" key="1">
    <source>
        <dbReference type="ARBA" id="ARBA00004442"/>
    </source>
</evidence>